<feature type="compositionally biased region" description="Low complexity" evidence="1">
    <location>
        <begin position="50"/>
        <end position="59"/>
    </location>
</feature>
<dbReference type="EMBL" id="KN817543">
    <property type="protein sequence ID" value="KJA23433.1"/>
    <property type="molecule type" value="Genomic_DNA"/>
</dbReference>
<keyword evidence="3" id="KW-1185">Reference proteome</keyword>
<feature type="compositionally biased region" description="Pro residues" evidence="1">
    <location>
        <begin position="154"/>
        <end position="168"/>
    </location>
</feature>
<evidence type="ECO:0000313" key="3">
    <source>
        <dbReference type="Proteomes" id="UP000054270"/>
    </source>
</evidence>
<feature type="compositionally biased region" description="Polar residues" evidence="1">
    <location>
        <begin position="276"/>
        <end position="287"/>
    </location>
</feature>
<sequence length="287" mass="31017">MSPVSRVRISHRRPTSPCTSSPPPPDPRRLHVQRSPLNGVLRTDPSAWLASASVSSQRRPAARRRRLVRHAAPRADNARERPPAHAPFLPAASAPRVFSPCRPRVASSTHQRPTAHTRPALSPSPPPGPAPASACPSALRLCHAARNAHIRRPTPNPNDGPDAPPPRPCGARLMMESSDLPRADSARPLGPVLAGSNETSPLVRTASACYPPVAQHAYIKVYVLNEPVRADSTYAPRIHVFRATPARLRPALAPRLSPARRPPTRLDLHTRAPASRRTSTPRTVLPG</sequence>
<feature type="region of interest" description="Disordered" evidence="1">
    <location>
        <begin position="254"/>
        <end position="287"/>
    </location>
</feature>
<reference evidence="3" key="1">
    <citation type="submission" date="2014-04" db="EMBL/GenBank/DDBJ databases">
        <title>Evolutionary Origins and Diversification of the Mycorrhizal Mutualists.</title>
        <authorList>
            <consortium name="DOE Joint Genome Institute"/>
            <consortium name="Mycorrhizal Genomics Consortium"/>
            <person name="Kohler A."/>
            <person name="Kuo A."/>
            <person name="Nagy L.G."/>
            <person name="Floudas D."/>
            <person name="Copeland A."/>
            <person name="Barry K.W."/>
            <person name="Cichocki N."/>
            <person name="Veneault-Fourrey C."/>
            <person name="LaButti K."/>
            <person name="Lindquist E.A."/>
            <person name="Lipzen A."/>
            <person name="Lundell T."/>
            <person name="Morin E."/>
            <person name="Murat C."/>
            <person name="Riley R."/>
            <person name="Ohm R."/>
            <person name="Sun H."/>
            <person name="Tunlid A."/>
            <person name="Henrissat B."/>
            <person name="Grigoriev I.V."/>
            <person name="Hibbett D.S."/>
            <person name="Martin F."/>
        </authorList>
    </citation>
    <scope>NUCLEOTIDE SEQUENCE [LARGE SCALE GENOMIC DNA]</scope>
    <source>
        <strain evidence="3">FD-334 SS-4</strain>
    </source>
</reference>
<feature type="region of interest" description="Disordered" evidence="1">
    <location>
        <begin position="1"/>
        <end position="135"/>
    </location>
</feature>
<evidence type="ECO:0000256" key="1">
    <source>
        <dbReference type="SAM" id="MobiDB-lite"/>
    </source>
</evidence>
<feature type="region of interest" description="Disordered" evidence="1">
    <location>
        <begin position="150"/>
        <end position="173"/>
    </location>
</feature>
<evidence type="ECO:0000313" key="2">
    <source>
        <dbReference type="EMBL" id="KJA23433.1"/>
    </source>
</evidence>
<proteinExistence type="predicted"/>
<organism evidence="2 3">
    <name type="scientific">Hypholoma sublateritium (strain FD-334 SS-4)</name>
    <dbReference type="NCBI Taxonomy" id="945553"/>
    <lineage>
        <taxon>Eukaryota</taxon>
        <taxon>Fungi</taxon>
        <taxon>Dikarya</taxon>
        <taxon>Basidiomycota</taxon>
        <taxon>Agaricomycotina</taxon>
        <taxon>Agaricomycetes</taxon>
        <taxon>Agaricomycetidae</taxon>
        <taxon>Agaricales</taxon>
        <taxon>Agaricineae</taxon>
        <taxon>Strophariaceae</taxon>
        <taxon>Hypholoma</taxon>
    </lineage>
</organism>
<accession>A0A0D2MIE7</accession>
<feature type="compositionally biased region" description="Basic residues" evidence="1">
    <location>
        <begin position="60"/>
        <end position="72"/>
    </location>
</feature>
<dbReference type="Proteomes" id="UP000054270">
    <property type="component" value="Unassembled WGS sequence"/>
</dbReference>
<name>A0A0D2MIE7_HYPSF</name>
<gene>
    <name evidence="2" type="ORF">HYPSUDRAFT_201448</name>
</gene>
<dbReference type="AlphaFoldDB" id="A0A0D2MIE7"/>
<protein>
    <submittedName>
        <fullName evidence="2">Uncharacterized protein</fullName>
    </submittedName>
</protein>